<organism evidence="2 3">
    <name type="scientific">Mycolicibacterium conceptionense</name>
    <dbReference type="NCBI Taxonomy" id="451644"/>
    <lineage>
        <taxon>Bacteria</taxon>
        <taxon>Bacillati</taxon>
        <taxon>Actinomycetota</taxon>
        <taxon>Actinomycetes</taxon>
        <taxon>Mycobacteriales</taxon>
        <taxon>Mycobacteriaceae</taxon>
        <taxon>Mycolicibacterium</taxon>
    </lineage>
</organism>
<evidence type="ECO:0000313" key="3">
    <source>
        <dbReference type="Proteomes" id="UP000182227"/>
    </source>
</evidence>
<sequence length="143" mass="16011">MNSEIRFELFDHPPRRFAEVDGVTTLGDPDREVVQEHGVLAVETEGGTMTAIRTVEQFAAEFIAPLGIKDPIRYVRRHASAGDIPSRCISRKRGIYLFTDEHVARWLEGDDEPEVVVVPDEPMPEPVSIADGLSSRSRRRLAS</sequence>
<dbReference type="EMBL" id="CTEF01000011">
    <property type="protein sequence ID" value="CQD25324.1"/>
    <property type="molecule type" value="Genomic_DNA"/>
</dbReference>
<name>A0A0U1DZA6_9MYCO</name>
<dbReference type="AlphaFoldDB" id="A0A0U1DZA6"/>
<dbReference type="Proteomes" id="UP000182227">
    <property type="component" value="Unassembled WGS sequence"/>
</dbReference>
<proteinExistence type="predicted"/>
<evidence type="ECO:0000256" key="1">
    <source>
        <dbReference type="SAM" id="MobiDB-lite"/>
    </source>
</evidence>
<gene>
    <name evidence="2" type="ORF">BN970_07126</name>
</gene>
<reference evidence="2 3" key="1">
    <citation type="submission" date="2015-03" db="EMBL/GenBank/DDBJ databases">
        <authorList>
            <person name="Murphy D."/>
        </authorList>
    </citation>
    <scope>NUCLEOTIDE SEQUENCE [LARGE SCALE GENOMIC DNA]</scope>
    <source>
        <strain evidence="2 3">D16</strain>
    </source>
</reference>
<evidence type="ECO:0000313" key="2">
    <source>
        <dbReference type="EMBL" id="CQD25324.1"/>
    </source>
</evidence>
<protein>
    <submittedName>
        <fullName evidence="2">Uncharacterized protein</fullName>
    </submittedName>
</protein>
<feature type="region of interest" description="Disordered" evidence="1">
    <location>
        <begin position="116"/>
        <end position="143"/>
    </location>
</feature>
<accession>A0A0U1DZA6</accession>